<reference evidence="3" key="1">
    <citation type="journal article" date="2019" name="Int. J. Syst. Evol. Microbiol.">
        <title>The Global Catalogue of Microorganisms (GCM) 10K type strain sequencing project: providing services to taxonomists for standard genome sequencing and annotation.</title>
        <authorList>
            <consortium name="The Broad Institute Genomics Platform"/>
            <consortium name="The Broad Institute Genome Sequencing Center for Infectious Disease"/>
            <person name="Wu L."/>
            <person name="Ma J."/>
        </authorList>
    </citation>
    <scope>NUCLEOTIDE SEQUENCE [LARGE SCALE GENOMIC DNA]</scope>
    <source>
        <strain evidence="3">CGMCC 4.1782</strain>
    </source>
</reference>
<keyword evidence="1" id="KW-0732">Signal</keyword>
<gene>
    <name evidence="2" type="ORF">ACFSKP_09845</name>
</gene>
<keyword evidence="2" id="KW-0547">Nucleotide-binding</keyword>
<protein>
    <submittedName>
        <fullName evidence="2">ABC transporter ATP-binding protein</fullName>
    </submittedName>
</protein>
<dbReference type="Proteomes" id="UP001597374">
    <property type="component" value="Unassembled WGS sequence"/>
</dbReference>
<evidence type="ECO:0000256" key="1">
    <source>
        <dbReference type="SAM" id="SignalP"/>
    </source>
</evidence>
<name>A0ABW5CVQ2_9BACT</name>
<accession>A0ABW5CVQ2</accession>
<dbReference type="RefSeq" id="WP_250428343.1">
    <property type="nucleotide sequence ID" value="NZ_JALPRR010000001.1"/>
</dbReference>
<keyword evidence="2" id="KW-0067">ATP-binding</keyword>
<dbReference type="EMBL" id="JBHUIM010000001">
    <property type="protein sequence ID" value="MFD2246556.1"/>
    <property type="molecule type" value="Genomic_DNA"/>
</dbReference>
<feature type="signal peptide" evidence="1">
    <location>
        <begin position="1"/>
        <end position="27"/>
    </location>
</feature>
<feature type="chain" id="PRO_5047069858" evidence="1">
    <location>
        <begin position="28"/>
        <end position="236"/>
    </location>
</feature>
<proteinExistence type="predicted"/>
<evidence type="ECO:0000313" key="3">
    <source>
        <dbReference type="Proteomes" id="UP001597374"/>
    </source>
</evidence>
<dbReference type="GO" id="GO:0005524">
    <property type="term" value="F:ATP binding"/>
    <property type="evidence" value="ECO:0007669"/>
    <property type="project" value="UniProtKB-KW"/>
</dbReference>
<evidence type="ECO:0000313" key="2">
    <source>
        <dbReference type="EMBL" id="MFD2246556.1"/>
    </source>
</evidence>
<sequence length="236" mass="26772">MKKTKRGNWTKGLCLLLLLLPLSFAQAQDQQEEREEEKEMHNIDTEHDKILKLHPLQIGEIYLSYEKLRTPRISNEFGISYVYTSYLKSSDWFPEDKSTIGIGVRMSQRHYTSKKKNAPFGFFHGPMLGYRFLAFEKNVFGLEELPPNDPNYKYVGRLYVNALDLSYQAGGQFPLGKQFTFEVAASLGVRAKVAKADGAGDMLEDKIIGRIVHSDENTAAAIVPLPQLKLSLGYAF</sequence>
<keyword evidence="3" id="KW-1185">Reference proteome</keyword>
<comment type="caution">
    <text evidence="2">The sequence shown here is derived from an EMBL/GenBank/DDBJ whole genome shotgun (WGS) entry which is preliminary data.</text>
</comment>
<organism evidence="2 3">
    <name type="scientific">Pontibacter ruber</name>
    <dbReference type="NCBI Taxonomy" id="1343895"/>
    <lineage>
        <taxon>Bacteria</taxon>
        <taxon>Pseudomonadati</taxon>
        <taxon>Bacteroidota</taxon>
        <taxon>Cytophagia</taxon>
        <taxon>Cytophagales</taxon>
        <taxon>Hymenobacteraceae</taxon>
        <taxon>Pontibacter</taxon>
    </lineage>
</organism>